<keyword evidence="7 8" id="KW-0472">Membrane</keyword>
<dbReference type="Pfam" id="PF01032">
    <property type="entry name" value="FecCD"/>
    <property type="match status" value="1"/>
</dbReference>
<keyword evidence="3" id="KW-0813">Transport</keyword>
<dbReference type="InterPro" id="IPR037294">
    <property type="entry name" value="ABC_BtuC-like"/>
</dbReference>
<keyword evidence="10" id="KW-1185">Reference proteome</keyword>
<evidence type="ECO:0008006" key="11">
    <source>
        <dbReference type="Google" id="ProtNLM"/>
    </source>
</evidence>
<evidence type="ECO:0000313" key="9">
    <source>
        <dbReference type="EMBL" id="CEM62425.1"/>
    </source>
</evidence>
<keyword evidence="6 8" id="KW-1133">Transmembrane helix</keyword>
<dbReference type="GO" id="GO:0005886">
    <property type="term" value="C:plasma membrane"/>
    <property type="evidence" value="ECO:0007669"/>
    <property type="project" value="UniProtKB-SubCell"/>
</dbReference>
<accession>A0A0B7GZL0</accession>
<dbReference type="PANTHER" id="PTHR30472">
    <property type="entry name" value="FERRIC ENTEROBACTIN TRANSPORT SYSTEM PERMEASE PROTEIN"/>
    <property type="match status" value="1"/>
</dbReference>
<reference evidence="10" key="1">
    <citation type="submission" date="2015-01" db="EMBL/GenBank/DDBJ databases">
        <authorList>
            <person name="Manzoor Shahid"/>
            <person name="Zubair Saima"/>
        </authorList>
    </citation>
    <scope>NUCLEOTIDE SEQUENCE [LARGE SCALE GENOMIC DNA]</scope>
    <source>
        <strain evidence="10">V1</strain>
    </source>
</reference>
<proteinExistence type="inferred from homology"/>
<evidence type="ECO:0000256" key="5">
    <source>
        <dbReference type="ARBA" id="ARBA00022692"/>
    </source>
</evidence>
<dbReference type="InterPro" id="IPR000522">
    <property type="entry name" value="ABC_transptr_permease_BtuC"/>
</dbReference>
<evidence type="ECO:0000256" key="7">
    <source>
        <dbReference type="ARBA" id="ARBA00023136"/>
    </source>
</evidence>
<evidence type="ECO:0000256" key="8">
    <source>
        <dbReference type="SAM" id="Phobius"/>
    </source>
</evidence>
<evidence type="ECO:0000313" key="10">
    <source>
        <dbReference type="Proteomes" id="UP000042527"/>
    </source>
</evidence>
<feature type="transmembrane region" description="Helical" evidence="8">
    <location>
        <begin position="259"/>
        <end position="283"/>
    </location>
</feature>
<dbReference type="GO" id="GO:0033214">
    <property type="term" value="P:siderophore-iron import into cell"/>
    <property type="evidence" value="ECO:0007669"/>
    <property type="project" value="TreeGrafter"/>
</dbReference>
<keyword evidence="4" id="KW-1003">Cell membrane</keyword>
<evidence type="ECO:0000256" key="1">
    <source>
        <dbReference type="ARBA" id="ARBA00004651"/>
    </source>
</evidence>
<feature type="transmembrane region" description="Helical" evidence="8">
    <location>
        <begin position="328"/>
        <end position="345"/>
    </location>
</feature>
<feature type="transmembrane region" description="Helical" evidence="8">
    <location>
        <begin position="15"/>
        <end position="36"/>
    </location>
</feature>
<dbReference type="EMBL" id="CDNC01000027">
    <property type="protein sequence ID" value="CEM62425.1"/>
    <property type="molecule type" value="Genomic_DNA"/>
</dbReference>
<feature type="transmembrane region" description="Helical" evidence="8">
    <location>
        <begin position="166"/>
        <end position="188"/>
    </location>
</feature>
<dbReference type="FunFam" id="1.10.3470.10:FF:000001">
    <property type="entry name" value="Vitamin B12 ABC transporter permease BtuC"/>
    <property type="match status" value="1"/>
</dbReference>
<dbReference type="SUPFAM" id="SSF81345">
    <property type="entry name" value="ABC transporter involved in vitamin B12 uptake, BtuC"/>
    <property type="match status" value="1"/>
</dbReference>
<protein>
    <recommendedName>
        <fullName evidence="11">Iron chelate uptake ABC transporter, FeCT family, permease protein</fullName>
    </recommendedName>
</protein>
<keyword evidence="5 8" id="KW-0812">Transmembrane</keyword>
<organism evidence="9 10">
    <name type="scientific">Treponema phagedenis</name>
    <dbReference type="NCBI Taxonomy" id="162"/>
    <lineage>
        <taxon>Bacteria</taxon>
        <taxon>Pseudomonadati</taxon>
        <taxon>Spirochaetota</taxon>
        <taxon>Spirochaetia</taxon>
        <taxon>Spirochaetales</taxon>
        <taxon>Treponemataceae</taxon>
        <taxon>Treponema</taxon>
    </lineage>
</organism>
<feature type="transmembrane region" description="Helical" evidence="8">
    <location>
        <begin position="78"/>
        <end position="95"/>
    </location>
</feature>
<comment type="subcellular location">
    <subcellularLocation>
        <location evidence="1">Cell membrane</location>
        <topology evidence="1">Multi-pass membrane protein</topology>
    </subcellularLocation>
</comment>
<evidence type="ECO:0000256" key="4">
    <source>
        <dbReference type="ARBA" id="ARBA00022475"/>
    </source>
</evidence>
<dbReference type="CDD" id="cd06550">
    <property type="entry name" value="TM_ABC_iron-siderophores_like"/>
    <property type="match status" value="1"/>
</dbReference>
<dbReference type="GO" id="GO:0022857">
    <property type="term" value="F:transmembrane transporter activity"/>
    <property type="evidence" value="ECO:0007669"/>
    <property type="project" value="InterPro"/>
</dbReference>
<feature type="transmembrane region" description="Helical" evidence="8">
    <location>
        <begin position="208"/>
        <end position="229"/>
    </location>
</feature>
<dbReference type="Proteomes" id="UP000042527">
    <property type="component" value="Unassembled WGS sequence"/>
</dbReference>
<feature type="transmembrane region" description="Helical" evidence="8">
    <location>
        <begin position="107"/>
        <end position="127"/>
    </location>
</feature>
<feature type="transmembrane region" description="Helical" evidence="8">
    <location>
        <begin position="133"/>
        <end position="154"/>
    </location>
</feature>
<sequence length="349" mass="37765">MNGEEKMKINVKRNYEIMLVLGIVIILTSFLFSGFMGSADISVKSVLDVIKYKVFGIGDINEVESHIPIIWNLRIPRGLLAIFIGGGLAISGVVMQSITQNILAEPYMVGVSSGALAFVTFGYFIGLPFINSWLGRAGMAFLGSILALTLVYKLSHAGRKVASSRLILTGMAVSTMLAALSNFFIIATPNTNIIKGILSWTMGSVGSARWDNIFFPSIVIIVCTIYILFQAKKYDVISLGDETALSLGVNVQSLKKQSIIIVSIMSGVAVASCGLIGFVGFIVPHILRKIISPKHLYLLPLSFIYGGGFLCLSDILARTILSPQELPIGIITAFFGAPVFLYLLIKEEL</sequence>
<evidence type="ECO:0000256" key="2">
    <source>
        <dbReference type="ARBA" id="ARBA00007935"/>
    </source>
</evidence>
<comment type="similarity">
    <text evidence="2">Belongs to the binding-protein-dependent transport system permease family. FecCD subfamily.</text>
</comment>
<gene>
    <name evidence="9" type="ORF">TPHV1_330008</name>
</gene>
<evidence type="ECO:0000256" key="3">
    <source>
        <dbReference type="ARBA" id="ARBA00022448"/>
    </source>
</evidence>
<evidence type="ECO:0000256" key="6">
    <source>
        <dbReference type="ARBA" id="ARBA00022989"/>
    </source>
</evidence>
<feature type="transmembrane region" description="Helical" evidence="8">
    <location>
        <begin position="295"/>
        <end position="316"/>
    </location>
</feature>
<name>A0A0B7GZL0_TREPH</name>
<dbReference type="PANTHER" id="PTHR30472:SF25">
    <property type="entry name" value="ABC TRANSPORTER PERMEASE PROTEIN MJ0876-RELATED"/>
    <property type="match status" value="1"/>
</dbReference>
<dbReference type="Gene3D" id="1.10.3470.10">
    <property type="entry name" value="ABC transporter involved in vitamin B12 uptake, BtuC"/>
    <property type="match status" value="1"/>
</dbReference>
<dbReference type="AlphaFoldDB" id="A0A0B7GZL0"/>